<dbReference type="EMBL" id="FORG01000011">
    <property type="protein sequence ID" value="SFJ56526.1"/>
    <property type="molecule type" value="Genomic_DNA"/>
</dbReference>
<evidence type="ECO:0000313" key="2">
    <source>
        <dbReference type="EMBL" id="SFJ56526.1"/>
    </source>
</evidence>
<gene>
    <name evidence="2" type="ORF">SAMN05421680_11165</name>
    <name evidence="1" type="ORF">Xmau_03044</name>
</gene>
<dbReference type="Proteomes" id="UP000224607">
    <property type="component" value="Unassembled WGS sequence"/>
</dbReference>
<proteinExistence type="predicted"/>
<name>A0A1I3SGC9_9GAMM</name>
<protein>
    <submittedName>
        <fullName evidence="2">Uncharacterized protein</fullName>
    </submittedName>
</protein>
<organism evidence="2 3">
    <name type="scientific">Xenorhabdus mauleonii</name>
    <dbReference type="NCBI Taxonomy" id="351675"/>
    <lineage>
        <taxon>Bacteria</taxon>
        <taxon>Pseudomonadati</taxon>
        <taxon>Pseudomonadota</taxon>
        <taxon>Gammaproteobacteria</taxon>
        <taxon>Enterobacterales</taxon>
        <taxon>Morganellaceae</taxon>
        <taxon>Xenorhabdus</taxon>
    </lineage>
</organism>
<reference evidence="3" key="1">
    <citation type="submission" date="2016-10" db="EMBL/GenBank/DDBJ databases">
        <authorList>
            <person name="Varghese N."/>
            <person name="Submissions S."/>
        </authorList>
    </citation>
    <scope>NUCLEOTIDE SEQUENCE [LARGE SCALE GENOMIC DNA]</scope>
    <source>
        <strain evidence="3">DSM 17908</strain>
    </source>
</reference>
<reference evidence="1 4" key="3">
    <citation type="journal article" date="2017" name="Nat. Microbiol.">
        <title>Natural product diversity associated with the nematode symbionts Photorhabdus and Xenorhabdus.</title>
        <authorList>
            <person name="Tobias N.J."/>
            <person name="Wolff H."/>
            <person name="Djahanschiri B."/>
            <person name="Grundmann F."/>
            <person name="Kronenwerth M."/>
            <person name="Shi Y.M."/>
            <person name="Simonyi S."/>
            <person name="Grun P."/>
            <person name="Shapiro-Ilan D."/>
            <person name="Pidot S.J."/>
            <person name="Stinear T.P."/>
            <person name="Ebersberger I."/>
            <person name="Bode H.B."/>
        </authorList>
    </citation>
    <scope>NUCLEOTIDE SEQUENCE [LARGE SCALE GENOMIC DNA]</scope>
    <source>
        <strain evidence="1 4">DSM 17908</strain>
    </source>
</reference>
<accession>A0A1I3SGC9</accession>
<evidence type="ECO:0000313" key="4">
    <source>
        <dbReference type="Proteomes" id="UP000224607"/>
    </source>
</evidence>
<dbReference type="AlphaFoldDB" id="A0A1I3SGC9"/>
<dbReference type="Proteomes" id="UP000198919">
    <property type="component" value="Unassembled WGS sequence"/>
</dbReference>
<dbReference type="RefSeq" id="WP_092511281.1">
    <property type="nucleotide sequence ID" value="NZ_CAWNQB010000004.1"/>
</dbReference>
<sequence length="340" mass="37892">MRKHKTNTEVHGNLQQGEWANCAFVGISPSSDDVPVSIQANGLNMIRIIVSFLAQDASGKTLPKLDPAVAQECVWLADASTGDNLQWYETPYDTTTAPPSYGAEGWFYTATPNEFVKTVGTNNDPNVSDPNINIVTFYVGGLTANSFSLIPKIVPANATSPYKPPQNPPISATISAKLPYNYTYEDLRISYVNITADGRLSDIMDPAEYPSNFNEFYRQVNFSIKLYNPKQKAIERYCRSSLGSSKLSPDRSTRWMARKLHKTGYSTNIFVWKDSDKSPQVFPDGYEKVDSFTIGKNAYDGSWADRLRITALFILEISPITAASSQTPMSFYENVKITIY</sequence>
<reference evidence="2" key="2">
    <citation type="submission" date="2016-10" db="EMBL/GenBank/DDBJ databases">
        <authorList>
            <person name="de Groot N.N."/>
        </authorList>
    </citation>
    <scope>NUCLEOTIDE SEQUENCE [LARGE SCALE GENOMIC DNA]</scope>
    <source>
        <strain evidence="2">DSM 17908</strain>
    </source>
</reference>
<evidence type="ECO:0000313" key="1">
    <source>
        <dbReference type="EMBL" id="PHM39139.1"/>
    </source>
</evidence>
<evidence type="ECO:0000313" key="3">
    <source>
        <dbReference type="Proteomes" id="UP000198919"/>
    </source>
</evidence>
<dbReference type="EMBL" id="NITY01000012">
    <property type="protein sequence ID" value="PHM39139.1"/>
    <property type="molecule type" value="Genomic_DNA"/>
</dbReference>
<keyword evidence="4" id="KW-1185">Reference proteome</keyword>